<feature type="non-terminal residue" evidence="2">
    <location>
        <position position="192"/>
    </location>
</feature>
<dbReference type="GO" id="GO:0005524">
    <property type="term" value="F:ATP binding"/>
    <property type="evidence" value="ECO:0007669"/>
    <property type="project" value="InterPro"/>
</dbReference>
<dbReference type="OrthoDB" id="10042665at2759"/>
<dbReference type="GeneID" id="63833074"/>
<reference evidence="2" key="1">
    <citation type="journal article" date="2020" name="Phytopathology">
        <title>Genome sequence of the chestnut blight fungus Cryphonectria parasitica EP155: A fundamental resource for an archetypical invasive plant pathogen.</title>
        <authorList>
            <person name="Crouch J.A."/>
            <person name="Dawe A."/>
            <person name="Aerts A."/>
            <person name="Barry K."/>
            <person name="Churchill A.C.L."/>
            <person name="Grimwood J."/>
            <person name="Hillman B."/>
            <person name="Milgroom M.G."/>
            <person name="Pangilinan J."/>
            <person name="Smith M."/>
            <person name="Salamov A."/>
            <person name="Schmutz J."/>
            <person name="Yadav J."/>
            <person name="Grigoriev I.V."/>
            <person name="Nuss D."/>
        </authorList>
    </citation>
    <scope>NUCLEOTIDE SEQUENCE</scope>
    <source>
        <strain evidence="2">EP155</strain>
    </source>
</reference>
<dbReference type="InterPro" id="IPR003593">
    <property type="entry name" value="AAA+_ATPase"/>
</dbReference>
<feature type="non-terminal residue" evidence="2">
    <location>
        <position position="1"/>
    </location>
</feature>
<dbReference type="InterPro" id="IPR027417">
    <property type="entry name" value="P-loop_NTPase"/>
</dbReference>
<protein>
    <recommendedName>
        <fullName evidence="1">AAA+ ATPase domain-containing protein</fullName>
    </recommendedName>
</protein>
<dbReference type="AlphaFoldDB" id="A0A9P4Y1U0"/>
<dbReference type="PANTHER" id="PTHR46411">
    <property type="entry name" value="FAMILY ATPASE, PUTATIVE-RELATED"/>
    <property type="match status" value="1"/>
</dbReference>
<feature type="domain" description="AAA+ ATPase" evidence="1">
    <location>
        <begin position="2"/>
        <end position="121"/>
    </location>
</feature>
<sequence>GKGLILLLCGSPEVGKTLTAKAVAEQLQRPLYRVRMGELGVNAERVESSLKEALRRCSYWNSVLLIDEADIFLKQRTNDNLARNELSTNQGVLILMTNQTDHLDIAFGSCIDIVLSYQNLTSNARRDIWSSFIKTLPPDEIRITSKKLTMLSQWVFYGRHINSAIKTARILAAKDKEPLSMHHLNIVLHIRR</sequence>
<dbReference type="SMART" id="SM00382">
    <property type="entry name" value="AAA"/>
    <property type="match status" value="1"/>
</dbReference>
<dbReference type="RefSeq" id="XP_040776373.1">
    <property type="nucleotide sequence ID" value="XM_040915945.1"/>
</dbReference>
<dbReference type="SUPFAM" id="SSF52540">
    <property type="entry name" value="P-loop containing nucleoside triphosphate hydrolases"/>
    <property type="match status" value="1"/>
</dbReference>
<evidence type="ECO:0000313" key="2">
    <source>
        <dbReference type="EMBL" id="KAF3765412.1"/>
    </source>
</evidence>
<accession>A0A9P4Y1U0</accession>
<dbReference type="Proteomes" id="UP000803844">
    <property type="component" value="Unassembled WGS sequence"/>
</dbReference>
<dbReference type="EMBL" id="MU032347">
    <property type="protein sequence ID" value="KAF3765412.1"/>
    <property type="molecule type" value="Genomic_DNA"/>
</dbReference>
<proteinExistence type="predicted"/>
<name>A0A9P4Y1U0_CRYP1</name>
<gene>
    <name evidence="2" type="ORF">M406DRAFT_233648</name>
</gene>
<organism evidence="2 3">
    <name type="scientific">Cryphonectria parasitica (strain ATCC 38755 / EP155)</name>
    <dbReference type="NCBI Taxonomy" id="660469"/>
    <lineage>
        <taxon>Eukaryota</taxon>
        <taxon>Fungi</taxon>
        <taxon>Dikarya</taxon>
        <taxon>Ascomycota</taxon>
        <taxon>Pezizomycotina</taxon>
        <taxon>Sordariomycetes</taxon>
        <taxon>Sordariomycetidae</taxon>
        <taxon>Diaporthales</taxon>
        <taxon>Cryphonectriaceae</taxon>
        <taxon>Cryphonectria-Endothia species complex</taxon>
        <taxon>Cryphonectria</taxon>
    </lineage>
</organism>
<dbReference type="Pfam" id="PF00004">
    <property type="entry name" value="AAA"/>
    <property type="match status" value="1"/>
</dbReference>
<evidence type="ECO:0000313" key="3">
    <source>
        <dbReference type="Proteomes" id="UP000803844"/>
    </source>
</evidence>
<keyword evidence="3" id="KW-1185">Reference proteome</keyword>
<comment type="caution">
    <text evidence="2">The sequence shown here is derived from an EMBL/GenBank/DDBJ whole genome shotgun (WGS) entry which is preliminary data.</text>
</comment>
<dbReference type="InterPro" id="IPR003959">
    <property type="entry name" value="ATPase_AAA_core"/>
</dbReference>
<evidence type="ECO:0000259" key="1">
    <source>
        <dbReference type="SMART" id="SM00382"/>
    </source>
</evidence>
<dbReference type="PANTHER" id="PTHR46411:SF3">
    <property type="entry name" value="AAA+ ATPASE DOMAIN-CONTAINING PROTEIN"/>
    <property type="match status" value="1"/>
</dbReference>
<dbReference type="GO" id="GO:0016887">
    <property type="term" value="F:ATP hydrolysis activity"/>
    <property type="evidence" value="ECO:0007669"/>
    <property type="project" value="InterPro"/>
</dbReference>
<dbReference type="Gene3D" id="3.40.50.300">
    <property type="entry name" value="P-loop containing nucleotide triphosphate hydrolases"/>
    <property type="match status" value="1"/>
</dbReference>